<proteinExistence type="predicted"/>
<name>D7CVB8_TRURR</name>
<dbReference type="GO" id="GO:0005886">
    <property type="term" value="C:plasma membrane"/>
    <property type="evidence" value="ECO:0007669"/>
    <property type="project" value="TreeGrafter"/>
</dbReference>
<dbReference type="AlphaFoldDB" id="D7CVB8"/>
<keyword evidence="1" id="KW-0812">Transmembrane</keyword>
<gene>
    <name evidence="3" type="ordered locus">Trad_1019</name>
</gene>
<dbReference type="HOGENOM" id="CLU_361273_0_0_0"/>
<protein>
    <recommendedName>
        <fullName evidence="2">MacB-like periplasmic core domain-containing protein</fullName>
    </recommendedName>
</protein>
<evidence type="ECO:0000313" key="4">
    <source>
        <dbReference type="Proteomes" id="UP000000379"/>
    </source>
</evidence>
<keyword evidence="4" id="KW-1185">Reference proteome</keyword>
<reference evidence="4" key="1">
    <citation type="submission" date="2010-05" db="EMBL/GenBank/DDBJ databases">
        <title>The complete genome of Truepera radiovictris DSM 17093.</title>
        <authorList>
            <consortium name="US DOE Joint Genome Institute (JGI-PGF)"/>
            <person name="Lucas S."/>
            <person name="Copeland A."/>
            <person name="Lapidus A."/>
            <person name="Glavina del Rio T."/>
            <person name="Dalin E."/>
            <person name="Tice H."/>
            <person name="Bruce D."/>
            <person name="Goodwin L."/>
            <person name="Pitluck S."/>
            <person name="Kyrpides N."/>
            <person name="Mavromatis K."/>
            <person name="Ovchinnikova G."/>
            <person name="Munk A.C."/>
            <person name="Detter J.C."/>
            <person name="Han C."/>
            <person name="Tapia R."/>
            <person name="Land M."/>
            <person name="Hauser L."/>
            <person name="Markowitz V."/>
            <person name="Cheng J.-F."/>
            <person name="Hugenholtz P."/>
            <person name="Woyke T."/>
            <person name="Wu D."/>
            <person name="Tindall B."/>
            <person name="Pomrenke H.G."/>
            <person name="Brambilla E."/>
            <person name="Klenk H.-P."/>
            <person name="Eisen J.A."/>
        </authorList>
    </citation>
    <scope>NUCLEOTIDE SEQUENCE [LARGE SCALE GENOMIC DNA]</scope>
    <source>
        <strain evidence="4">DSM 17093 / CIP 108686 / LMG 22925 / RQ-24</strain>
    </source>
</reference>
<dbReference type="Proteomes" id="UP000000379">
    <property type="component" value="Chromosome"/>
</dbReference>
<feature type="domain" description="MacB-like periplasmic core" evidence="2">
    <location>
        <begin position="10"/>
        <end position="215"/>
    </location>
</feature>
<dbReference type="OrthoDB" id="5379144at2"/>
<accession>D7CVB8</accession>
<feature type="transmembrane region" description="Helical" evidence="1">
    <location>
        <begin position="688"/>
        <end position="715"/>
    </location>
</feature>
<dbReference type="GO" id="GO:0022857">
    <property type="term" value="F:transmembrane transporter activity"/>
    <property type="evidence" value="ECO:0007669"/>
    <property type="project" value="TreeGrafter"/>
</dbReference>
<feature type="transmembrane region" description="Helical" evidence="1">
    <location>
        <begin position="643"/>
        <end position="667"/>
    </location>
</feature>
<reference evidence="3 4" key="2">
    <citation type="journal article" date="2011" name="Stand. Genomic Sci.">
        <title>Complete genome sequence of Truepera radiovictrix type strain (RQ-24).</title>
        <authorList>
            <person name="Ivanova N."/>
            <person name="Rohde C."/>
            <person name="Munk C."/>
            <person name="Nolan M."/>
            <person name="Lucas S."/>
            <person name="Del Rio T.G."/>
            <person name="Tice H."/>
            <person name="Deshpande S."/>
            <person name="Cheng J.F."/>
            <person name="Tapia R."/>
            <person name="Han C."/>
            <person name="Goodwin L."/>
            <person name="Pitluck S."/>
            <person name="Liolios K."/>
            <person name="Mavromatis K."/>
            <person name="Mikhailova N."/>
            <person name="Pati A."/>
            <person name="Chen A."/>
            <person name="Palaniappan K."/>
            <person name="Land M."/>
            <person name="Hauser L."/>
            <person name="Chang Y.J."/>
            <person name="Jeffries C.D."/>
            <person name="Brambilla E."/>
            <person name="Rohde M."/>
            <person name="Goker M."/>
            <person name="Tindall B.J."/>
            <person name="Woyke T."/>
            <person name="Bristow J."/>
            <person name="Eisen J.A."/>
            <person name="Markowitz V."/>
            <person name="Hugenholtz P."/>
            <person name="Kyrpides N.C."/>
            <person name="Klenk H.P."/>
            <person name="Lapidus A."/>
        </authorList>
    </citation>
    <scope>NUCLEOTIDE SEQUENCE [LARGE SCALE GENOMIC DNA]</scope>
    <source>
        <strain evidence="4">DSM 17093 / CIP 108686 / LMG 22925 / RQ-24</strain>
    </source>
</reference>
<dbReference type="InterPro" id="IPR025857">
    <property type="entry name" value="MacB_PCD"/>
</dbReference>
<feature type="transmembrane region" description="Helical" evidence="1">
    <location>
        <begin position="260"/>
        <end position="285"/>
    </location>
</feature>
<dbReference type="KEGG" id="tra:Trad_1019"/>
<evidence type="ECO:0000259" key="2">
    <source>
        <dbReference type="Pfam" id="PF12704"/>
    </source>
</evidence>
<evidence type="ECO:0000313" key="3">
    <source>
        <dbReference type="EMBL" id="ADI14146.1"/>
    </source>
</evidence>
<feature type="transmembrane region" description="Helical" evidence="1">
    <location>
        <begin position="344"/>
        <end position="368"/>
    </location>
</feature>
<dbReference type="eggNOG" id="COG0577">
    <property type="taxonomic scope" value="Bacteria"/>
</dbReference>
<keyword evidence="1" id="KW-1133">Transmembrane helix</keyword>
<dbReference type="RefSeq" id="WP_013177517.1">
    <property type="nucleotide sequence ID" value="NC_014221.1"/>
</dbReference>
<dbReference type="PANTHER" id="PTHR30572">
    <property type="entry name" value="MEMBRANE COMPONENT OF TRANSPORTER-RELATED"/>
    <property type="match status" value="1"/>
</dbReference>
<dbReference type="PANTHER" id="PTHR30572:SF18">
    <property type="entry name" value="ABC-TYPE MACROLIDE FAMILY EXPORT SYSTEM PERMEASE COMPONENT 2"/>
    <property type="match status" value="1"/>
</dbReference>
<keyword evidence="1" id="KW-0472">Membrane</keyword>
<dbReference type="EMBL" id="CP002049">
    <property type="protein sequence ID" value="ADI14146.1"/>
    <property type="molecule type" value="Genomic_DNA"/>
</dbReference>
<feature type="transmembrane region" description="Helical" evidence="1">
    <location>
        <begin position="389"/>
        <end position="411"/>
    </location>
</feature>
<evidence type="ECO:0000256" key="1">
    <source>
        <dbReference type="SAM" id="Phobius"/>
    </source>
</evidence>
<feature type="transmembrane region" description="Helical" evidence="1">
    <location>
        <begin position="735"/>
        <end position="760"/>
    </location>
</feature>
<organism evidence="3 4">
    <name type="scientific">Truepera radiovictrix (strain DSM 17093 / CIP 108686 / LMG 22925 / RQ-24)</name>
    <dbReference type="NCBI Taxonomy" id="649638"/>
    <lineage>
        <taxon>Bacteria</taxon>
        <taxon>Thermotogati</taxon>
        <taxon>Deinococcota</taxon>
        <taxon>Deinococci</taxon>
        <taxon>Trueperales</taxon>
        <taxon>Trueperaceae</taxon>
        <taxon>Truepera</taxon>
    </lineage>
</organism>
<dbReference type="STRING" id="649638.Trad_1019"/>
<dbReference type="Pfam" id="PF12704">
    <property type="entry name" value="MacB_PCD"/>
    <property type="match status" value="1"/>
</dbReference>
<sequence>MSSFLLALIVGLGGWLLVFGARAVRWVEGSSRDYVVGRDPTLEPRSDANLSLSHFGEALRALQRSVPGDYRAYAKTSLTGRRIELEDGASFPLFRELYVSATFFSARGVEVQRGRLWDEAEGGAAVIGYGLARRLFGAAQLAVGKRVRLYAPGAVTNTEEKVIVGVLGPSPSQDPELDADDALVLPLARRLEEEQGEPLYLFVRFEGASEAERVVPHMRAWSEAHFGPEGIAEPIDNLVQERGRFAEDALESLAARRITLVTFTVLLTLAMVTTLYTHLGWSYALERRRLGLERALGASRVGATLAFAKGQLLWSLIGGGAGGIGLWLLGPRLGARLGSLEPPLLLLAALVPSLTLLPLLVATLAPLMRQPVAVSLRPPRPRGCARLPIYLAYGGLSLALSGGIAATQVYLHLRGEASGLEARFSRLYTLQTGASVLDFRAERALEALQAVPAFGGEDVRALTSLPGVRRGSLAQTLPHLTVSSGGRQLSAWTVVADGAYMGLLGLSYGEGTGAPEGCAVSRRVADALRVGIGARLELSGRGGVATCVVSGTLAPPPAHWGWLIADLPEVVVAPAAGRGLTGAVSAEAPFRSTRVLLELASPEAAQEVEAWRVRSRPEVRAELLPHVPDVQVLLSAWRAEVRLALLMALLALGVGVTGVLSGGLLFVRRERARVALDRALGLSARRLTRLWWLQTLGLGLLCVLAGGSVGYALTIRLYNALSLAAPGWPTLEAAVLHPGLVLLTVLVLLAASTAGVLLAARWVRRQALLPHEGR</sequence>
<dbReference type="InterPro" id="IPR050250">
    <property type="entry name" value="Macrolide_Exporter_MacB"/>
</dbReference>
<feature type="transmembrane region" description="Helical" evidence="1">
    <location>
        <begin position="306"/>
        <end position="329"/>
    </location>
</feature>